<dbReference type="InterPro" id="IPR036865">
    <property type="entry name" value="CRAL-TRIO_dom_sf"/>
</dbReference>
<gene>
    <name evidence="2" type="ORF">NDN08_001204</name>
</gene>
<evidence type="ECO:0000313" key="2">
    <source>
        <dbReference type="EMBL" id="KAJ8904686.1"/>
    </source>
</evidence>
<protein>
    <recommendedName>
        <fullName evidence="1">CRAL-TRIO domain-containing protein</fullName>
    </recommendedName>
</protein>
<comment type="caution">
    <text evidence="2">The sequence shown here is derived from an EMBL/GenBank/DDBJ whole genome shotgun (WGS) entry which is preliminary data.</text>
</comment>
<dbReference type="Proteomes" id="UP001157974">
    <property type="component" value="Unassembled WGS sequence"/>
</dbReference>
<keyword evidence="3" id="KW-1185">Reference proteome</keyword>
<evidence type="ECO:0000259" key="1">
    <source>
        <dbReference type="PROSITE" id="PS50191"/>
    </source>
</evidence>
<dbReference type="GO" id="GO:0005737">
    <property type="term" value="C:cytoplasm"/>
    <property type="evidence" value="ECO:0007669"/>
    <property type="project" value="TreeGrafter"/>
</dbReference>
<sequence length="256" mass="29956">MVDHGIPLMNIKEKLAQVEDKVVELRKILKDEILPEHDDILLLKFLLSHHEDPEEAATWYRKAMVFRKENASWLYGEEGPEEEFIRSIFKVKDGMHSRDGEPIMLARSGESLKLLRNHDNVVEIMKKFERWSTWQKERIYQECDKLTRTTGLLHKMYFVNDMAGMQLWTDLRIARGIGSSSKVSEMIHPQLVEKQYVVNPPAFIRILFATVKPFMSKRMAKKVVVVNENNKRTIEEKGTIKDLLGFDHASVKFDEE</sequence>
<dbReference type="InterPro" id="IPR036273">
    <property type="entry name" value="CRAL/TRIO_N_dom_sf"/>
</dbReference>
<dbReference type="Gene3D" id="3.40.525.10">
    <property type="entry name" value="CRAL-TRIO lipid binding domain"/>
    <property type="match status" value="1"/>
</dbReference>
<dbReference type="SUPFAM" id="SSF52087">
    <property type="entry name" value="CRAL/TRIO domain"/>
    <property type="match status" value="1"/>
</dbReference>
<dbReference type="EMBL" id="JAMWBK010000005">
    <property type="protein sequence ID" value="KAJ8904686.1"/>
    <property type="molecule type" value="Genomic_DNA"/>
</dbReference>
<dbReference type="InterPro" id="IPR001251">
    <property type="entry name" value="CRAL-TRIO_dom"/>
</dbReference>
<proteinExistence type="predicted"/>
<name>A0AAV8UQ88_9RHOD</name>
<reference evidence="2 3" key="1">
    <citation type="journal article" date="2023" name="Nat. Commun.">
        <title>Origin of minicircular mitochondrial genomes in red algae.</title>
        <authorList>
            <person name="Lee Y."/>
            <person name="Cho C.H."/>
            <person name="Lee Y.M."/>
            <person name="Park S.I."/>
            <person name="Yang J.H."/>
            <person name="West J.A."/>
            <person name="Bhattacharya D."/>
            <person name="Yoon H.S."/>
        </authorList>
    </citation>
    <scope>NUCLEOTIDE SEQUENCE [LARGE SCALE GENOMIC DNA]</scope>
    <source>
        <strain evidence="2 3">CCMP1338</strain>
        <tissue evidence="2">Whole cell</tissue>
    </source>
</reference>
<dbReference type="PROSITE" id="PS50191">
    <property type="entry name" value="CRAL_TRIO"/>
    <property type="match status" value="1"/>
</dbReference>
<dbReference type="PANTHER" id="PTHR23324:SF83">
    <property type="entry name" value="SEC14-LIKE PROTEIN 2"/>
    <property type="match status" value="1"/>
</dbReference>
<organism evidence="2 3">
    <name type="scientific">Rhodosorus marinus</name>
    <dbReference type="NCBI Taxonomy" id="101924"/>
    <lineage>
        <taxon>Eukaryota</taxon>
        <taxon>Rhodophyta</taxon>
        <taxon>Stylonematophyceae</taxon>
        <taxon>Stylonematales</taxon>
        <taxon>Stylonemataceae</taxon>
        <taxon>Rhodosorus</taxon>
    </lineage>
</organism>
<dbReference type="Pfam" id="PF00650">
    <property type="entry name" value="CRAL_TRIO"/>
    <property type="match status" value="1"/>
</dbReference>
<dbReference type="PANTHER" id="PTHR23324">
    <property type="entry name" value="SEC14 RELATED PROTEIN"/>
    <property type="match status" value="1"/>
</dbReference>
<evidence type="ECO:0000313" key="3">
    <source>
        <dbReference type="Proteomes" id="UP001157974"/>
    </source>
</evidence>
<feature type="domain" description="CRAL-TRIO" evidence="1">
    <location>
        <begin position="81"/>
        <end position="256"/>
    </location>
</feature>
<dbReference type="InterPro" id="IPR051064">
    <property type="entry name" value="SEC14/CRAL-TRIO_domain"/>
</dbReference>
<dbReference type="AlphaFoldDB" id="A0AAV8UQ88"/>
<dbReference type="CDD" id="cd00170">
    <property type="entry name" value="SEC14"/>
    <property type="match status" value="1"/>
</dbReference>
<accession>A0AAV8UQ88</accession>
<dbReference type="SUPFAM" id="SSF46938">
    <property type="entry name" value="CRAL/TRIO N-terminal domain"/>
    <property type="match status" value="1"/>
</dbReference>